<keyword evidence="2 7" id="KW-0479">Metal-binding</keyword>
<dbReference type="Pfam" id="PF22660">
    <property type="entry name" value="RS_preATP-grasp-like"/>
    <property type="match status" value="1"/>
</dbReference>
<dbReference type="KEGG" id="crd:CRES_0271"/>
<dbReference type="Proteomes" id="UP000000492">
    <property type="component" value="Chromosome"/>
</dbReference>
<dbReference type="InterPro" id="IPR003135">
    <property type="entry name" value="ATP-grasp_carboxylate-amine"/>
</dbReference>
<comment type="catalytic activity">
    <reaction evidence="7">
        <text>N(1)-(5-phospho-beta-D-ribosyl)glycinamide + formate + ATP = N(2)-formyl-N(1)-(5-phospho-beta-D-ribosyl)glycinamide + ADP + phosphate + H(+)</text>
        <dbReference type="Rhea" id="RHEA:24829"/>
        <dbReference type="ChEBI" id="CHEBI:15378"/>
        <dbReference type="ChEBI" id="CHEBI:15740"/>
        <dbReference type="ChEBI" id="CHEBI:30616"/>
        <dbReference type="ChEBI" id="CHEBI:43474"/>
        <dbReference type="ChEBI" id="CHEBI:143788"/>
        <dbReference type="ChEBI" id="CHEBI:147286"/>
        <dbReference type="ChEBI" id="CHEBI:456216"/>
        <dbReference type="EC" id="6.3.1.21"/>
    </reaction>
</comment>
<dbReference type="InterPro" id="IPR011761">
    <property type="entry name" value="ATP-grasp"/>
</dbReference>
<dbReference type="GO" id="GO:0005524">
    <property type="term" value="F:ATP binding"/>
    <property type="evidence" value="ECO:0007669"/>
    <property type="project" value="UniProtKB-UniRule"/>
</dbReference>
<dbReference type="GO" id="GO:0006189">
    <property type="term" value="P:'de novo' IMP biosynthetic process"/>
    <property type="evidence" value="ECO:0007669"/>
    <property type="project" value="UniProtKB-UniRule"/>
</dbReference>
<dbReference type="PROSITE" id="PS50975">
    <property type="entry name" value="ATP_GRASP"/>
    <property type="match status" value="1"/>
</dbReference>
<sequence length="418" mass="45267">MTSSDVMYTPEVIGTPLTPNATRVLLLGSGELGKEVAIAFQRLGVEVHAADRYAGAPAHHVANRAHVLNLTDAASIRDLVEHVRPDFIVPEIEAIATDELQRIEEEGLATVVPTARATRLTMNREGIRTLASEELGLPTSAHSFASTFEELALAAEDIGYPCVVKPIMSSSGKGQTFVAGPDELEEAWNVAISSARVNTHRVIVEQYIPFDYEVTILTVRSVDPQTGAEATWFCEPIGHRQDRGDYVESWQPAEMSAEALDNAHSVAARVTNALGGRGVYGVELFVKGDDVYFSEVSPRPHDTGMVTMATQRFSEFDLHARAVLGLPIDSTLVSPGASAVVYGCAKTSDDEDETEPQYTGLCEALAIPETDVRIFGKPKSYPRRRMAVAVSTAETTEEARRRASEAAGCMKVSYGKRS</sequence>
<evidence type="ECO:0000313" key="10">
    <source>
        <dbReference type="Proteomes" id="UP000000492"/>
    </source>
</evidence>
<feature type="binding site" evidence="7">
    <location>
        <position position="283"/>
    </location>
    <ligand>
        <name>Mg(2+)</name>
        <dbReference type="ChEBI" id="CHEBI:18420"/>
    </ligand>
</feature>
<dbReference type="HOGENOM" id="CLU_011534_1_3_11"/>
<evidence type="ECO:0000313" key="9">
    <source>
        <dbReference type="EMBL" id="AEI08634.1"/>
    </source>
</evidence>
<dbReference type="InterPro" id="IPR054350">
    <property type="entry name" value="PurT/PurK_preATP-grasp"/>
</dbReference>
<dbReference type="Gene3D" id="3.30.470.20">
    <property type="entry name" value="ATP-grasp fold, B domain"/>
    <property type="match status" value="1"/>
</dbReference>
<keyword evidence="1 7" id="KW-0436">Ligase</keyword>
<dbReference type="Gene3D" id="3.40.50.20">
    <property type="match status" value="1"/>
</dbReference>
<evidence type="ECO:0000256" key="2">
    <source>
        <dbReference type="ARBA" id="ARBA00022723"/>
    </source>
</evidence>
<dbReference type="Pfam" id="PF21244">
    <property type="entry name" value="PurT_C"/>
    <property type="match status" value="1"/>
</dbReference>
<evidence type="ECO:0000256" key="1">
    <source>
        <dbReference type="ARBA" id="ARBA00022598"/>
    </source>
</evidence>
<feature type="binding site" evidence="7">
    <location>
        <position position="295"/>
    </location>
    <ligand>
        <name>Mg(2+)</name>
        <dbReference type="ChEBI" id="CHEBI:18420"/>
    </ligand>
</feature>
<keyword evidence="5 7" id="KW-0067">ATP-binding</keyword>
<dbReference type="InterPro" id="IPR011054">
    <property type="entry name" value="Rudment_hybrid_motif"/>
</dbReference>
<dbReference type="GO" id="GO:0000287">
    <property type="term" value="F:magnesium ion binding"/>
    <property type="evidence" value="ECO:0007669"/>
    <property type="project" value="UniProtKB-UniRule"/>
</dbReference>
<organism evidence="9 10">
    <name type="scientific">Corynebacterium resistens (strain DSM 45100 / JCM 12819 / GTC 2026 / SICGH 158)</name>
    <dbReference type="NCBI Taxonomy" id="662755"/>
    <lineage>
        <taxon>Bacteria</taxon>
        <taxon>Bacillati</taxon>
        <taxon>Actinomycetota</taxon>
        <taxon>Actinomycetes</taxon>
        <taxon>Mycobacteriales</taxon>
        <taxon>Corynebacteriaceae</taxon>
        <taxon>Corynebacterium</taxon>
    </lineage>
</organism>
<dbReference type="GO" id="GO:0005829">
    <property type="term" value="C:cytosol"/>
    <property type="evidence" value="ECO:0007669"/>
    <property type="project" value="TreeGrafter"/>
</dbReference>
<keyword evidence="4 7" id="KW-0658">Purine biosynthesis</keyword>
<feature type="binding site" evidence="7">
    <location>
        <begin position="384"/>
        <end position="385"/>
    </location>
    <ligand>
        <name>N(1)-(5-phospho-beta-D-ribosyl)glycinamide</name>
        <dbReference type="ChEBI" id="CHEBI:143788"/>
    </ligand>
</feature>
<feature type="binding site" evidence="7">
    <location>
        <position position="124"/>
    </location>
    <ligand>
        <name>ATP</name>
        <dbReference type="ChEBI" id="CHEBI:30616"/>
    </ligand>
</feature>
<dbReference type="STRING" id="662755.CRES_0271"/>
<protein>
    <recommendedName>
        <fullName evidence="7">Formate-dependent phosphoribosylglycinamide formyltransferase</fullName>
        <ecNumber evidence="7">6.3.1.21</ecNumber>
    </recommendedName>
    <alternativeName>
        <fullName evidence="7">5'-phosphoribosylglycinamide transformylase 2</fullName>
    </alternativeName>
    <alternativeName>
        <fullName evidence="7">Formate-dependent GAR transformylase</fullName>
    </alternativeName>
    <alternativeName>
        <fullName evidence="7">GAR transformylase 2</fullName>
        <shortName evidence="7">GART 2</shortName>
    </alternativeName>
    <alternativeName>
        <fullName evidence="7">Non-folate glycinamide ribonucleotide transformylase</fullName>
    </alternativeName>
    <alternativeName>
        <fullName evidence="7">Phosphoribosylglycinamide formyltransferase 2</fullName>
    </alternativeName>
</protein>
<feature type="binding site" evidence="7">
    <location>
        <position position="302"/>
    </location>
    <ligand>
        <name>N(1)-(5-phospho-beta-D-ribosyl)glycinamide</name>
        <dbReference type="ChEBI" id="CHEBI:143788"/>
    </ligand>
</feature>
<dbReference type="SUPFAM" id="SSF52440">
    <property type="entry name" value="PreATP-grasp domain"/>
    <property type="match status" value="1"/>
</dbReference>
<dbReference type="InterPro" id="IPR016185">
    <property type="entry name" value="PreATP-grasp_dom_sf"/>
</dbReference>
<proteinExistence type="inferred from homology"/>
<keyword evidence="9" id="KW-0808">Transferase</keyword>
<feature type="binding site" evidence="7">
    <location>
        <position position="91"/>
    </location>
    <ligand>
        <name>N(1)-(5-phospho-beta-D-ribosyl)glycinamide</name>
        <dbReference type="ChEBI" id="CHEBI:143788"/>
    </ligand>
</feature>
<dbReference type="PANTHER" id="PTHR43055">
    <property type="entry name" value="FORMATE-DEPENDENT PHOSPHORIBOSYLGLYCINAMIDE FORMYLTRANSFERASE"/>
    <property type="match status" value="1"/>
</dbReference>
<evidence type="ECO:0000256" key="4">
    <source>
        <dbReference type="ARBA" id="ARBA00022755"/>
    </source>
</evidence>
<name>F8E2T6_CORRG</name>
<reference evidence="9 10" key="1">
    <citation type="journal article" date="2012" name="BMC Genomics">
        <title>Complete genome sequence, lifestyle, and multi-drug resistance of the human pathogen Corynebacterium resistens DSM 45100 isolated from blood samples of a leukemia patient.</title>
        <authorList>
            <person name="Schroder J."/>
            <person name="Maus I."/>
            <person name="Meyer K."/>
            <person name="Wordemann S."/>
            <person name="Blom J."/>
            <person name="Jaenicke S."/>
            <person name="Schneider J."/>
            <person name="Trost E."/>
            <person name="Tauch A."/>
        </authorList>
    </citation>
    <scope>NUCLEOTIDE SEQUENCE [LARGE SCALE GENOMIC DNA]</scope>
    <source>
        <strain evidence="10">DSM 45100 / JCM 12819 / CCUG 50093 / GTC 2026 / SICGH 158</strain>
    </source>
</reference>
<dbReference type="NCBIfam" id="TIGR01142">
    <property type="entry name" value="purT"/>
    <property type="match status" value="1"/>
</dbReference>
<dbReference type="InterPro" id="IPR013815">
    <property type="entry name" value="ATP_grasp_subdomain_1"/>
</dbReference>
<keyword evidence="3 7" id="KW-0547">Nucleotide-binding</keyword>
<gene>
    <name evidence="7 9" type="primary">purT</name>
    <name evidence="9" type="ordered locus">CRES_0271</name>
</gene>
<feature type="binding site" evidence="7">
    <location>
        <position position="213"/>
    </location>
    <ligand>
        <name>ATP</name>
        <dbReference type="ChEBI" id="CHEBI:30616"/>
    </ligand>
</feature>
<comment type="similarity">
    <text evidence="7">Belongs to the PurK/PurT family.</text>
</comment>
<dbReference type="HAMAP" id="MF_01643">
    <property type="entry name" value="PurT"/>
    <property type="match status" value="1"/>
</dbReference>
<dbReference type="EMBL" id="CP002857">
    <property type="protein sequence ID" value="AEI08634.1"/>
    <property type="molecule type" value="Genomic_DNA"/>
</dbReference>
<feature type="domain" description="ATP-grasp" evidence="8">
    <location>
        <begin position="129"/>
        <end position="324"/>
    </location>
</feature>
<evidence type="ECO:0000256" key="5">
    <source>
        <dbReference type="ARBA" id="ARBA00022840"/>
    </source>
</evidence>
<dbReference type="EC" id="6.3.1.21" evidence="7"/>
<dbReference type="NCBIfam" id="NF006766">
    <property type="entry name" value="PRK09288.1"/>
    <property type="match status" value="1"/>
</dbReference>
<comment type="subunit">
    <text evidence="7">Homodimer.</text>
</comment>
<dbReference type="SUPFAM" id="SSF51246">
    <property type="entry name" value="Rudiment single hybrid motif"/>
    <property type="match status" value="1"/>
</dbReference>
<comment type="pathway">
    <text evidence="7">Purine metabolism; IMP biosynthesis via de novo pathway; N(2)-formyl-N(1)-(5-phospho-D-ribosyl)glycinamide from N(1)-(5-phospho-D-ribosyl)glycinamide (formate route): step 1/1.</text>
</comment>
<keyword evidence="10" id="KW-1185">Reference proteome</keyword>
<feature type="binding site" evidence="7">
    <location>
        <position position="377"/>
    </location>
    <ligand>
        <name>N(1)-(5-phospho-beta-D-ribosyl)glycinamide</name>
        <dbReference type="ChEBI" id="CHEBI:143788"/>
    </ligand>
</feature>
<dbReference type="SUPFAM" id="SSF56059">
    <property type="entry name" value="Glutathione synthetase ATP-binding domain-like"/>
    <property type="match status" value="1"/>
</dbReference>
<dbReference type="UniPathway" id="UPA00074">
    <property type="reaction ID" value="UER00127"/>
</dbReference>
<dbReference type="GO" id="GO:0043815">
    <property type="term" value="F:phosphoribosylglycinamide formyltransferase 2 activity"/>
    <property type="evidence" value="ECO:0007669"/>
    <property type="project" value="UniProtKB-UniRule"/>
</dbReference>
<evidence type="ECO:0000256" key="6">
    <source>
        <dbReference type="ARBA" id="ARBA00022842"/>
    </source>
</evidence>
<feature type="binding site" evidence="7">
    <location>
        <begin position="205"/>
        <end position="208"/>
    </location>
    <ligand>
        <name>ATP</name>
        <dbReference type="ChEBI" id="CHEBI:30616"/>
    </ligand>
</feature>
<evidence type="ECO:0000259" key="8">
    <source>
        <dbReference type="PROSITE" id="PS50975"/>
    </source>
</evidence>
<feature type="binding site" evidence="7">
    <location>
        <position position="165"/>
    </location>
    <ligand>
        <name>ATP</name>
        <dbReference type="ChEBI" id="CHEBI:30616"/>
    </ligand>
</feature>
<evidence type="ECO:0000256" key="7">
    <source>
        <dbReference type="HAMAP-Rule" id="MF_01643"/>
    </source>
</evidence>
<dbReference type="PANTHER" id="PTHR43055:SF1">
    <property type="entry name" value="FORMATE-DEPENDENT PHOSPHORIBOSYLGLYCINAMIDE FORMYLTRANSFERASE"/>
    <property type="match status" value="1"/>
</dbReference>
<comment type="function">
    <text evidence="7">Involved in the de novo purine biosynthesis. Catalyzes the transfer of formate to 5-phospho-ribosyl-glycinamide (GAR), producing 5-phospho-ribosyl-N-formylglycinamide (FGAR). Formate is provided by PurU via hydrolysis of 10-formyl-tetrahydrofolate.</text>
</comment>
<accession>F8E2T6</accession>
<evidence type="ECO:0000256" key="3">
    <source>
        <dbReference type="ARBA" id="ARBA00022741"/>
    </source>
</evidence>
<feature type="binding site" evidence="7">
    <location>
        <begin position="170"/>
        <end position="175"/>
    </location>
    <ligand>
        <name>ATP</name>
        <dbReference type="ChEBI" id="CHEBI:30616"/>
    </ligand>
</feature>
<dbReference type="Pfam" id="PF02222">
    <property type="entry name" value="ATP-grasp"/>
    <property type="match status" value="1"/>
</dbReference>
<keyword evidence="6 7" id="KW-0460">Magnesium</keyword>
<dbReference type="InterPro" id="IPR005862">
    <property type="entry name" value="PurT"/>
</dbReference>
<dbReference type="GO" id="GO:0004644">
    <property type="term" value="F:phosphoribosylglycinamide formyltransferase activity"/>
    <property type="evidence" value="ECO:0007669"/>
    <property type="project" value="UniProtKB-UniRule"/>
</dbReference>
<dbReference type="AlphaFoldDB" id="F8E2T6"/>
<dbReference type="Gene3D" id="3.30.1490.20">
    <property type="entry name" value="ATP-grasp fold, A domain"/>
    <property type="match status" value="1"/>
</dbReference>
<dbReference type="eggNOG" id="COG0027">
    <property type="taxonomic scope" value="Bacteria"/>
</dbReference>
<dbReference type="InterPro" id="IPR048740">
    <property type="entry name" value="PurT_C"/>
</dbReference>
<feature type="binding site" evidence="7">
    <location>
        <begin position="31"/>
        <end position="32"/>
    </location>
    <ligand>
        <name>N(1)-(5-phospho-beta-D-ribosyl)glycinamide</name>
        <dbReference type="ChEBI" id="CHEBI:143788"/>
    </ligand>
</feature>